<evidence type="ECO:0000313" key="9">
    <source>
        <dbReference type="EMBL" id="SKC82432.1"/>
    </source>
</evidence>
<dbReference type="PANTHER" id="PTHR47019:SF1">
    <property type="entry name" value="LIPID II FLIPPASE MURJ"/>
    <property type="match status" value="1"/>
</dbReference>
<evidence type="ECO:0000313" key="10">
    <source>
        <dbReference type="Proteomes" id="UP000189777"/>
    </source>
</evidence>
<dbReference type="InterPro" id="IPR051050">
    <property type="entry name" value="Lipid_II_flippase_MurJ/MviN"/>
</dbReference>
<sequence>MTSRPGGLRAATQTLAGAAVMITVVTVASRLVGFARSLVLSWAVGTEGVGPAYSAANLLPNVLFEVAAGGALAGAVVPLLAGPIARRAPEEASRIASALLGWTLVVLVPLGALLALLAGPIAGLIVREHPELVDVTATFLRTFALQVPLYGLAVVLGGILQAHKRFFWQAFAPLLSSLAVIGVYLAFVALADGNQGDVAALSTSAIAWLGWGTTAGVAFLALPLVLPVRRTGTRLRPTLRFPGGEGTRARNLALAGIGALVAQQLSVLAVMGAAFQFGPQQTFPTYTFAQQVYLLPYAVLAFPLATSAFPRLAEHVAHGHLDRFRGLLATTTRTLLVVSGLGVGALIGASQAVEAVFARIASGSVAGLGDAVAWMAPGIVGFALILHLSRALYAIDRQRVAVVVTAAGWLVVAVAAFALPAATGVRDQVGVLAQLGLATALGMTVAGAGLLVAVGRYAGREALRGIPRTLVVLVVTTALGAWAGSLLSGALLPADAAILPAIGVGVLAALVGGGVVVGGFLLADRSAVTGIVRRGRGAAEE</sequence>
<dbReference type="InterPro" id="IPR004268">
    <property type="entry name" value="MurJ"/>
</dbReference>
<protein>
    <submittedName>
        <fullName evidence="9">Putative peptidoglycan lipid II flippase</fullName>
    </submittedName>
</protein>
<feature type="transmembrane region" description="Helical" evidence="8">
    <location>
        <begin position="400"/>
        <end position="419"/>
    </location>
</feature>
<feature type="transmembrane region" description="Helical" evidence="8">
    <location>
        <begin position="166"/>
        <end position="188"/>
    </location>
</feature>
<feature type="transmembrane region" description="Helical" evidence="8">
    <location>
        <begin position="294"/>
        <end position="313"/>
    </location>
</feature>
<evidence type="ECO:0000256" key="2">
    <source>
        <dbReference type="ARBA" id="ARBA00022475"/>
    </source>
</evidence>
<feature type="transmembrane region" description="Helical" evidence="8">
    <location>
        <begin position="365"/>
        <end position="388"/>
    </location>
</feature>
<evidence type="ECO:0000256" key="7">
    <source>
        <dbReference type="ARBA" id="ARBA00023136"/>
    </source>
</evidence>
<feature type="transmembrane region" description="Helical" evidence="8">
    <location>
        <begin position="334"/>
        <end position="353"/>
    </location>
</feature>
<accession>A0A1T5M2F8</accession>
<feature type="transmembrane region" description="Helical" evidence="8">
    <location>
        <begin position="498"/>
        <end position="523"/>
    </location>
</feature>
<feature type="transmembrane region" description="Helical" evidence="8">
    <location>
        <begin position="431"/>
        <end position="458"/>
    </location>
</feature>
<evidence type="ECO:0000256" key="6">
    <source>
        <dbReference type="ARBA" id="ARBA00022989"/>
    </source>
</evidence>
<comment type="subcellular location">
    <subcellularLocation>
        <location evidence="1">Cell membrane</location>
        <topology evidence="1">Multi-pass membrane protein</topology>
    </subcellularLocation>
</comment>
<dbReference type="PRINTS" id="PR01806">
    <property type="entry name" value="VIRFACTRMVIN"/>
</dbReference>
<keyword evidence="10" id="KW-1185">Reference proteome</keyword>
<keyword evidence="5" id="KW-0573">Peptidoglycan synthesis</keyword>
<feature type="transmembrane region" description="Helical" evidence="8">
    <location>
        <begin position="97"/>
        <end position="126"/>
    </location>
</feature>
<feature type="transmembrane region" description="Helical" evidence="8">
    <location>
        <begin position="249"/>
        <end position="274"/>
    </location>
</feature>
<dbReference type="STRING" id="526729.SAMN04324258_4356"/>
<dbReference type="OrthoDB" id="4350032at2"/>
<gene>
    <name evidence="9" type="ORF">SAMN04324258_4356</name>
</gene>
<evidence type="ECO:0000256" key="3">
    <source>
        <dbReference type="ARBA" id="ARBA00022692"/>
    </source>
</evidence>
<dbReference type="GO" id="GO:0034204">
    <property type="term" value="P:lipid translocation"/>
    <property type="evidence" value="ECO:0007669"/>
    <property type="project" value="TreeGrafter"/>
</dbReference>
<feature type="transmembrane region" description="Helical" evidence="8">
    <location>
        <begin position="138"/>
        <end position="159"/>
    </location>
</feature>
<reference evidence="9 10" key="1">
    <citation type="submission" date="2017-02" db="EMBL/GenBank/DDBJ databases">
        <authorList>
            <person name="Peterson S.W."/>
        </authorList>
    </citation>
    <scope>NUCLEOTIDE SEQUENCE [LARGE SCALE GENOMIC DNA]</scope>
    <source>
        <strain evidence="9 10">DSM 21481</strain>
    </source>
</reference>
<dbReference type="EMBL" id="FUZQ01000009">
    <property type="protein sequence ID" value="SKC82432.1"/>
    <property type="molecule type" value="Genomic_DNA"/>
</dbReference>
<feature type="transmembrane region" description="Helical" evidence="8">
    <location>
        <begin position="470"/>
        <end position="492"/>
    </location>
</feature>
<evidence type="ECO:0000256" key="4">
    <source>
        <dbReference type="ARBA" id="ARBA00022960"/>
    </source>
</evidence>
<dbReference type="GO" id="GO:0015648">
    <property type="term" value="F:lipid-linked peptidoglycan transporter activity"/>
    <property type="evidence" value="ECO:0007669"/>
    <property type="project" value="TreeGrafter"/>
</dbReference>
<keyword evidence="4" id="KW-0133">Cell shape</keyword>
<keyword evidence="3 8" id="KW-0812">Transmembrane</keyword>
<keyword evidence="2" id="KW-1003">Cell membrane</keyword>
<feature type="transmembrane region" description="Helical" evidence="8">
    <location>
        <begin position="62"/>
        <end position="85"/>
    </location>
</feature>
<dbReference type="GO" id="GO:0009252">
    <property type="term" value="P:peptidoglycan biosynthetic process"/>
    <property type="evidence" value="ECO:0007669"/>
    <property type="project" value="UniProtKB-KW"/>
</dbReference>
<evidence type="ECO:0000256" key="5">
    <source>
        <dbReference type="ARBA" id="ARBA00022984"/>
    </source>
</evidence>
<evidence type="ECO:0000256" key="8">
    <source>
        <dbReference type="SAM" id="Phobius"/>
    </source>
</evidence>
<dbReference type="Pfam" id="PF03023">
    <property type="entry name" value="MurJ"/>
    <property type="match status" value="1"/>
</dbReference>
<dbReference type="AlphaFoldDB" id="A0A1T5M2F8"/>
<proteinExistence type="predicted"/>
<dbReference type="GO" id="GO:0008360">
    <property type="term" value="P:regulation of cell shape"/>
    <property type="evidence" value="ECO:0007669"/>
    <property type="project" value="UniProtKB-KW"/>
</dbReference>
<evidence type="ECO:0000256" key="1">
    <source>
        <dbReference type="ARBA" id="ARBA00004651"/>
    </source>
</evidence>
<dbReference type="GO" id="GO:0005886">
    <property type="term" value="C:plasma membrane"/>
    <property type="evidence" value="ECO:0007669"/>
    <property type="project" value="UniProtKB-SubCell"/>
</dbReference>
<keyword evidence="6 8" id="KW-1133">Transmembrane helix</keyword>
<feature type="transmembrane region" description="Helical" evidence="8">
    <location>
        <begin position="208"/>
        <end position="228"/>
    </location>
</feature>
<feature type="transmembrane region" description="Helical" evidence="8">
    <location>
        <begin position="12"/>
        <end position="32"/>
    </location>
</feature>
<keyword evidence="7 8" id="KW-0472">Membrane</keyword>
<organism evidence="9 10">
    <name type="scientific">Krasilnikoviella flava</name>
    <dbReference type="NCBI Taxonomy" id="526729"/>
    <lineage>
        <taxon>Bacteria</taxon>
        <taxon>Bacillati</taxon>
        <taxon>Actinomycetota</taxon>
        <taxon>Actinomycetes</taxon>
        <taxon>Micrococcales</taxon>
        <taxon>Promicromonosporaceae</taxon>
        <taxon>Krasilnikoviella</taxon>
    </lineage>
</organism>
<dbReference type="PANTHER" id="PTHR47019">
    <property type="entry name" value="LIPID II FLIPPASE MURJ"/>
    <property type="match status" value="1"/>
</dbReference>
<dbReference type="Proteomes" id="UP000189777">
    <property type="component" value="Unassembled WGS sequence"/>
</dbReference>
<name>A0A1T5M2F8_9MICO</name>
<dbReference type="RefSeq" id="WP_079576702.1">
    <property type="nucleotide sequence ID" value="NZ_FUZQ01000009.1"/>
</dbReference>